<dbReference type="RefSeq" id="WP_334580379.1">
    <property type="nucleotide sequence ID" value="NZ_JBEZVE010000009.1"/>
</dbReference>
<evidence type="ECO:0000256" key="1">
    <source>
        <dbReference type="SAM" id="MobiDB-lite"/>
    </source>
</evidence>
<reference evidence="3 4" key="1">
    <citation type="submission" date="2024-06" db="EMBL/GenBank/DDBJ databases">
        <title>The Natural Products Discovery Center: Release of the First 8490 Sequenced Strains for Exploring Actinobacteria Biosynthetic Diversity.</title>
        <authorList>
            <person name="Kalkreuter E."/>
            <person name="Kautsar S.A."/>
            <person name="Yang D."/>
            <person name="Bader C.D."/>
            <person name="Teijaro C.N."/>
            <person name="Fluegel L."/>
            <person name="Davis C.M."/>
            <person name="Simpson J.R."/>
            <person name="Lauterbach L."/>
            <person name="Steele A.D."/>
            <person name="Gui C."/>
            <person name="Meng S."/>
            <person name="Li G."/>
            <person name="Viehrig K."/>
            <person name="Ye F."/>
            <person name="Su P."/>
            <person name="Kiefer A.F."/>
            <person name="Nichols A."/>
            <person name="Cepeda A.J."/>
            <person name="Yan W."/>
            <person name="Fan B."/>
            <person name="Jiang Y."/>
            <person name="Adhikari A."/>
            <person name="Zheng C.-J."/>
            <person name="Schuster L."/>
            <person name="Cowan T.M."/>
            <person name="Smanski M.J."/>
            <person name="Chevrette M.G."/>
            <person name="De Carvalho L.P.S."/>
            <person name="Shen B."/>
        </authorList>
    </citation>
    <scope>NUCLEOTIDE SEQUENCE [LARGE SCALE GENOMIC DNA]</scope>
    <source>
        <strain evidence="3 4">NPDC033843</strain>
    </source>
</reference>
<keyword evidence="2" id="KW-0812">Transmembrane</keyword>
<evidence type="ECO:0000313" key="3">
    <source>
        <dbReference type="EMBL" id="MEU3782525.1"/>
    </source>
</evidence>
<keyword evidence="4" id="KW-1185">Reference proteome</keyword>
<name>A0ABV2ZJ60_9ACTN</name>
<sequence>MDDRPSLRQAPPPTSTGAGRGRDPSGQAGVIGIALAAVLTAALAQGSWQWFSTYIGVTLLAVIFSFYRLPARTPGPGSPYLRNLTAFSLVVGLCVAIALAPALQRSAWLFPMPGTRRGCPELGAYEGIQAEAALANLAGRDRTALARAREARIHEAVADCLSATTTLWLPVYALGVAALVGLGLWCIDRRSRTRTSAPMTASGRGGRRQRSTDLSP</sequence>
<comment type="caution">
    <text evidence="3">The sequence shown here is derived from an EMBL/GenBank/DDBJ whole genome shotgun (WGS) entry which is preliminary data.</text>
</comment>
<organism evidence="3 4">
    <name type="scientific">Streptomyces sp. 900129855</name>
    <dbReference type="NCBI Taxonomy" id="3155129"/>
    <lineage>
        <taxon>Bacteria</taxon>
        <taxon>Bacillati</taxon>
        <taxon>Actinomycetota</taxon>
        <taxon>Actinomycetes</taxon>
        <taxon>Kitasatosporales</taxon>
        <taxon>Streptomycetaceae</taxon>
        <taxon>Streptomyces</taxon>
    </lineage>
</organism>
<dbReference type="EMBL" id="JBEZVE010000009">
    <property type="protein sequence ID" value="MEU3782525.1"/>
    <property type="molecule type" value="Genomic_DNA"/>
</dbReference>
<evidence type="ECO:0000313" key="4">
    <source>
        <dbReference type="Proteomes" id="UP001550739"/>
    </source>
</evidence>
<gene>
    <name evidence="3" type="ORF">AB0E89_18445</name>
</gene>
<dbReference type="Proteomes" id="UP001550739">
    <property type="component" value="Unassembled WGS sequence"/>
</dbReference>
<keyword evidence="2" id="KW-1133">Transmembrane helix</keyword>
<evidence type="ECO:0000256" key="2">
    <source>
        <dbReference type="SAM" id="Phobius"/>
    </source>
</evidence>
<feature type="transmembrane region" description="Helical" evidence="2">
    <location>
        <begin position="28"/>
        <end position="45"/>
    </location>
</feature>
<feature type="region of interest" description="Disordered" evidence="1">
    <location>
        <begin position="1"/>
        <end position="24"/>
    </location>
</feature>
<feature type="region of interest" description="Disordered" evidence="1">
    <location>
        <begin position="196"/>
        <end position="216"/>
    </location>
</feature>
<proteinExistence type="predicted"/>
<accession>A0ABV2ZJ60</accession>
<protein>
    <recommendedName>
        <fullName evidence="5">DUF4199 domain-containing protein</fullName>
    </recommendedName>
</protein>
<evidence type="ECO:0008006" key="5">
    <source>
        <dbReference type="Google" id="ProtNLM"/>
    </source>
</evidence>
<feature type="transmembrane region" description="Helical" evidence="2">
    <location>
        <begin position="167"/>
        <end position="187"/>
    </location>
</feature>
<feature type="transmembrane region" description="Helical" evidence="2">
    <location>
        <begin position="51"/>
        <end position="69"/>
    </location>
</feature>
<keyword evidence="2" id="KW-0472">Membrane</keyword>
<feature type="transmembrane region" description="Helical" evidence="2">
    <location>
        <begin position="81"/>
        <end position="103"/>
    </location>
</feature>